<feature type="domain" description="Glycosyl hydrolase 94 catalytic" evidence="7">
    <location>
        <begin position="2397"/>
        <end position="2821"/>
    </location>
</feature>
<dbReference type="RefSeq" id="WP_338667982.1">
    <property type="nucleotide sequence ID" value="NZ_CP146609.1"/>
</dbReference>
<dbReference type="CDD" id="cd11756">
    <property type="entry name" value="GH94N_ChvB_NdvB_1_like"/>
    <property type="match status" value="1"/>
</dbReference>
<dbReference type="Pfam" id="PF17167">
    <property type="entry name" value="Glyco_hydro_94"/>
    <property type="match status" value="1"/>
</dbReference>
<gene>
    <name evidence="8" type="ORF">V8V93_17775</name>
</gene>
<keyword evidence="9" id="KW-1185">Reference proteome</keyword>
<reference evidence="8 9" key="1">
    <citation type="submission" date="2024-03" db="EMBL/GenBank/DDBJ databases">
        <title>Phenotype and Genome Characterization of a Sulfate-Reducing Bacterium Pseudodesulfovibrio sp. strain 5S69, isolated from Petroleum Reservoir in Tatarstan (Russia).</title>
        <authorList>
            <person name="Bidzhieva S.K."/>
            <person name="Kadnikov V."/>
            <person name="Tourova T.P."/>
            <person name="Samigullina S.R."/>
            <person name="Sokolova D.S."/>
            <person name="Poltaraus A.B."/>
            <person name="Avtukh A.N."/>
            <person name="Tereshina V.M."/>
            <person name="Mardanov A.V."/>
            <person name="Nazina T.N."/>
        </authorList>
    </citation>
    <scope>NUCLEOTIDE SEQUENCE [LARGE SCALE GENOMIC DNA]</scope>
    <source>
        <strain evidence="8 9">5S69</strain>
    </source>
</reference>
<evidence type="ECO:0000259" key="7">
    <source>
        <dbReference type="Pfam" id="PF17167"/>
    </source>
</evidence>
<dbReference type="SUPFAM" id="SSF74650">
    <property type="entry name" value="Galactose mutarotase-like"/>
    <property type="match status" value="2"/>
</dbReference>
<dbReference type="PANTHER" id="PTHR37469">
    <property type="entry name" value="CELLOBIONIC ACID PHOSPHORYLASE-RELATED"/>
    <property type="match status" value="1"/>
</dbReference>
<feature type="transmembrane region" description="Helical" evidence="3">
    <location>
        <begin position="959"/>
        <end position="978"/>
    </location>
</feature>
<dbReference type="CDD" id="cd11753">
    <property type="entry name" value="GH94N_ChvB_NdvB_2_like"/>
    <property type="match status" value="1"/>
</dbReference>
<dbReference type="Pfam" id="PF10091">
    <property type="entry name" value="Glycoamylase"/>
    <property type="match status" value="1"/>
</dbReference>
<keyword evidence="3" id="KW-0812">Transmembrane</keyword>
<dbReference type="Pfam" id="PF06165">
    <property type="entry name" value="GH94_b-supersand"/>
    <property type="match status" value="2"/>
</dbReference>
<feature type="domain" description="Glycoamylase-like" evidence="6">
    <location>
        <begin position="1357"/>
        <end position="1554"/>
    </location>
</feature>
<dbReference type="EMBL" id="CP146609">
    <property type="protein sequence ID" value="WWX22283.1"/>
    <property type="molecule type" value="Genomic_DNA"/>
</dbReference>
<evidence type="ECO:0000259" key="5">
    <source>
        <dbReference type="Pfam" id="PF06165"/>
    </source>
</evidence>
<accession>A0ABZ2IUI8</accession>
<dbReference type="SUPFAM" id="SSF48208">
    <property type="entry name" value="Six-hairpin glycosidases"/>
    <property type="match status" value="1"/>
</dbReference>
<keyword evidence="2" id="KW-0808">Transferase</keyword>
<feature type="domain" description="Glycosyl hydrolase 94 supersandwich" evidence="5">
    <location>
        <begin position="2114"/>
        <end position="2383"/>
    </location>
</feature>
<dbReference type="Gene3D" id="2.70.98.40">
    <property type="entry name" value="Glycoside hydrolase, family 65, N-terminal domain"/>
    <property type="match status" value="2"/>
</dbReference>
<name>A0ABZ2IUI8_9BACT</name>
<evidence type="ECO:0000256" key="2">
    <source>
        <dbReference type="ARBA" id="ARBA00022679"/>
    </source>
</evidence>
<dbReference type="InterPro" id="IPR005194">
    <property type="entry name" value="Glyco_hydro_65_C"/>
</dbReference>
<evidence type="ECO:0000256" key="3">
    <source>
        <dbReference type="SAM" id="Phobius"/>
    </source>
</evidence>
<dbReference type="InterPro" id="IPR019282">
    <property type="entry name" value="Glycoamylase-like_cons_dom"/>
</dbReference>
<dbReference type="Pfam" id="PF03633">
    <property type="entry name" value="Glyco_hydro_65C"/>
    <property type="match status" value="1"/>
</dbReference>
<evidence type="ECO:0000259" key="4">
    <source>
        <dbReference type="Pfam" id="PF03633"/>
    </source>
</evidence>
<protein>
    <submittedName>
        <fullName evidence="8">Glucoamylase family protein</fullName>
    </submittedName>
</protein>
<sequence>MGMGYKNMGDRLSEVWSRLRGAVRGAKSAKEEPSLRSTLFSSDQMEQHGKILANSHKLMTRRSKDRLLGRLAENQTVLFDVHTQLTDDVKRGRRISPAGEWLLDNFYVIEEQIRTAELHLPKGYSQELPCLAAGASAGFPRVYDLALESISHSDGQVAPESLKSIVVAYQSVVPLNLGELWAIPIMLRLALIENLRRVAVRIARHRADRNRAETWADRMTGVAVKRPQDLILTIADMTRSNPPLVSSFVAELSRRLQGKGPALALPLTWIEQQLSETGLTIEQLVYLENQQQSADQASTSNSIGSLRFLGVMDWSEFVESTSLVEKVLGEDPVKVYGIMDFATRDRYRHVVEQTARRSPFSEVEVAGRAIGLAREGAALNGEESLTAHVGYYLIDNGLGQLNTSAKVRNSTVEFQSSPGSRLPLLLYGGGILFLSVLFAGGLAVRAQTDGLHGYGLALMSLLLLVCTSHLAVALANWVATLLTAPHALPRLDFSKGIPNDRRTLVVIPTMLASVPAIEGLAKDLEVRFLANRDKHLHFGLLTDFRDAAEEILPDDASLLLLARQRIEGLNRRYPSATGDIFFLFHRPRSFNSQERTWMGYERKRGKLASLNGLLRDGLSAPFSLIVGDASVLRGTKYVITLDTDTQLPRDSARQLVGAMAHPLNRPRYDEHARRVIGGYGILQPRVTASLSGTNRSRYARMCASEIGIDPYTRTVSDVYQDLFGEGSFIGKGIYEVEAFERILGGCFPENRILSHDLLEGCYARAGLLSDVQLFENYPSSYGEDVKRRKRWIRGDWQIARWLLPGVPGADGCRRKNPLSLLSRWKILDNLRRSLTAPALVLLLLVGWTVPASAWFWTLAVCGIILLPSVIAAVLNVLQKPMNLSLRQHLVAVMELLPKHFAQAVFALVCLPHEAFYSLNAVTKTTWRTLVTHRGLLEWEPSGEETGKDRMDLVGSYQTMWFGPFLAVATALATAAVTPSVLLKTWPVLGLWFLSPALAWWLGQPLTRRTERLTEAQTLFLRRIARKTWRFFETFVGPEDNYLPPDNFQEQPEAVIAHRTSPTNMGLALLANLSAFDFGFLSCGQMMDRTSRALKSMKRMDRYEGHFFNWYDTRTLQPLMPRYVSSVDSGNLAGHLLTLRAGLLALTEERILSPRLFESLNDALGIALRELPGDLPATATFRMDSLRRDVAEIAINPPDTLTATRQCLDRLMASVAAVADSRDFQTTDPDNPLQWWLQAFIGQCRDALGELDLLTPWAASTQEFPEELSFLDKIPTLGGLAALEARFGNVVTTTQAIEMRDMISAACRHAKSRMGRLNALAQECDALARMEYGFLYDETRHLMAIGYNVDERRRDQSFYDLLASEARFATFVAIAQGQLPQESWFAFGRLLTSAGGEPILLSWSGSMFEYMMPNLVMPSYANTLLDETCKAAVARQIDYGRENGVPWGISECGYNSIDAHRNYQYRAFGVPGLGLKRGLTEDLVIAPYATALALQVAPHEACNNLERLAKEGLEACYGMFEAVDYTPSRLPRGQKSAVVRSFMAHHQGMTLLALAEKLLGRPMQRRFQSDVRFLATLPLLQERIPQSAPFFAHTTELAERHQPVGATTASMRNYNTADTPSPEVQLLSNGRYHVMVTNAGGGYSRWGDIAVTRWREDPTRDNWGTFCYLRDVDSRKYWATTHQPTIKHSKHFETIFSEGKAEFLCREQNYDAHTDIAVSPEDDIELRRLRITNRAHTRRTLDITSYTEVVLAPQAADALHPAFSNLFVQTEILPGNRAILCTRRPRSQDENPPFMLHMMAVRKSVGTDASCETDRMRFIGRGNTPAAPLALHVHSDRLSNSEGTVLDPIAAIRQRVPLDPGESVVVDMIFGISETRKGALGLMDKYQTRRMTDRVFDLAWTHSQVQLRQLNASEAEAQLYARLAGSILYANPALRAEASVLIKNARGQSGLWGYSISGDLPIVLLQIEDAANIDLVRQLVQAHAYWQLKGLAVDLVIWNEDHAGYRQILHDQIMALIAGGPTANQTDRPGGIFVRPADRIAEEDRTLFKAVASAVISDARGTLAEQIGGHSLVRTTTPRLIPTRPLRAAPPAVVPLPREDLSFSNGLGGFTPDGREYVITTAQGQRTPTPWINVLANPDFGSVISESGMGCTWSENAHEFRLTPWNNDPVSDSQGEAFYIRDEERGHFWSPTPLPCRGTTPYVTRHGFGYSVFEHVERGVASELWVYVALDDAVKFAVLKVRNESGRVRRLSATGYAEWVLGDLRGKTAKHIVTKIDLNSGALLARNSYNTEFSGRTAFFDVDETTRTVSGDRAEFIGRGGTLEAPAAMARTRLSGRVGAALDPCAAIQVAFDLEAGQEREIVFRLGMGRDVADARRLIERHQGPSAARMALDKVWQHWTHTLGAVHVETPDHAFNVLANGWILYQTLSCRLWARCATYQSGGAFGFRDQLQDSMALIHARPELVRNHLLLSASHQFEEGDVQHWWHPPTGRGVRTKCSDDYLWLPYAVTRYVRATGDTGVLDEPVGFLQGRKLKEDEDSYYDLPERSEEMSTLYGHCTRAIEHGLRYGANGLPLMGSGDWNDGMDLVGRDGKGESVWLGFFLFDVLNEFAAIADSHGDASFAERCSSEAAALRGSIEANGWDGEWYRRAYFDDGTPLGSSLNPECRIDAIAQSWSVLSGAGKLERSRQAMEAVDQHLVRREQGLVQLLDPPFDTSPLNPGYIKGYAPGLRENGGQYTHAAVWAAMAFARLGDTRRAWELFGIINPINHGLTAEQVSTYKVEPYVMAADVYAVSPHAGRGGWTWYTGSAAWMYRLMLESLLGLRLEVDRLHFSPCLPSEWEGFTIHYRYRETVFHIQVVQVSEEEGELSVTLDRTPQRDGCIPLTDDRKEHWAEVLVPISKASPRAAESFMNGNTPEKPPNAAL</sequence>
<dbReference type="SMART" id="SM01068">
    <property type="entry name" value="CBM_X"/>
    <property type="match status" value="2"/>
</dbReference>
<feature type="domain" description="Glycoside hydrolase family 65 C-terminal" evidence="4">
    <location>
        <begin position="2823"/>
        <end position="2857"/>
    </location>
</feature>
<evidence type="ECO:0000259" key="6">
    <source>
        <dbReference type="Pfam" id="PF10091"/>
    </source>
</evidence>
<feature type="transmembrane region" description="Helical" evidence="3">
    <location>
        <begin position="855"/>
        <end position="877"/>
    </location>
</feature>
<evidence type="ECO:0000256" key="1">
    <source>
        <dbReference type="ARBA" id="ARBA00022676"/>
    </source>
</evidence>
<dbReference type="InterPro" id="IPR033432">
    <property type="entry name" value="GH94_catalytic"/>
</dbReference>
<dbReference type="InterPro" id="IPR052047">
    <property type="entry name" value="GH94_Enzymes"/>
</dbReference>
<organism evidence="8 9">
    <name type="scientific">Pseudodesulfovibrio methanolicus</name>
    <dbReference type="NCBI Taxonomy" id="3126690"/>
    <lineage>
        <taxon>Bacteria</taxon>
        <taxon>Pseudomonadati</taxon>
        <taxon>Thermodesulfobacteriota</taxon>
        <taxon>Desulfovibrionia</taxon>
        <taxon>Desulfovibrionales</taxon>
        <taxon>Desulfovibrionaceae</taxon>
    </lineage>
</organism>
<dbReference type="InterPro" id="IPR037018">
    <property type="entry name" value="GH65_N"/>
</dbReference>
<dbReference type="InterPro" id="IPR037820">
    <property type="entry name" value="GH94N_NdvB"/>
</dbReference>
<dbReference type="InterPro" id="IPR037824">
    <property type="entry name" value="GH94N_2_NdvB"/>
</dbReference>
<keyword evidence="3" id="KW-1133">Transmembrane helix</keyword>
<dbReference type="Gene3D" id="1.50.10.10">
    <property type="match status" value="1"/>
</dbReference>
<feature type="domain" description="Glycosyl hydrolase 94 supersandwich" evidence="5">
    <location>
        <begin position="1610"/>
        <end position="1887"/>
    </location>
</feature>
<feature type="transmembrane region" description="Helical" evidence="3">
    <location>
        <begin position="456"/>
        <end position="482"/>
    </location>
</feature>
<evidence type="ECO:0000313" key="8">
    <source>
        <dbReference type="EMBL" id="WWX22283.1"/>
    </source>
</evidence>
<dbReference type="InterPro" id="IPR008928">
    <property type="entry name" value="6-hairpin_glycosidase_sf"/>
</dbReference>
<dbReference type="Proteomes" id="UP001385389">
    <property type="component" value="Chromosome"/>
</dbReference>
<feature type="transmembrane region" description="Helical" evidence="3">
    <location>
        <begin position="424"/>
        <end position="444"/>
    </location>
</feature>
<dbReference type="InterPro" id="IPR010383">
    <property type="entry name" value="Glyco_hydrolase_94_b-supersand"/>
</dbReference>
<evidence type="ECO:0000313" key="9">
    <source>
        <dbReference type="Proteomes" id="UP001385389"/>
    </source>
</evidence>
<keyword evidence="3" id="KW-0472">Membrane</keyword>
<dbReference type="InterPro" id="IPR011013">
    <property type="entry name" value="Gal_mutarotase_sf_dom"/>
</dbReference>
<dbReference type="Gene3D" id="1.50.10.140">
    <property type="match status" value="2"/>
</dbReference>
<dbReference type="PANTHER" id="PTHR37469:SF2">
    <property type="entry name" value="CELLOBIONIC ACID PHOSPHORYLASE"/>
    <property type="match status" value="1"/>
</dbReference>
<dbReference type="Gene3D" id="2.60.420.10">
    <property type="entry name" value="Maltose phosphorylase, domain 3"/>
    <property type="match status" value="1"/>
</dbReference>
<dbReference type="InterPro" id="IPR012341">
    <property type="entry name" value="6hp_glycosidase-like_sf"/>
</dbReference>
<keyword evidence="1" id="KW-0328">Glycosyltransferase</keyword>
<proteinExistence type="predicted"/>